<evidence type="ECO:0000256" key="4">
    <source>
        <dbReference type="PROSITE-ProRule" id="PRU00335"/>
    </source>
</evidence>
<keyword evidence="1" id="KW-0805">Transcription regulation</keyword>
<evidence type="ECO:0000313" key="6">
    <source>
        <dbReference type="EMBL" id="KVX00611.1"/>
    </source>
</evidence>
<evidence type="ECO:0000259" key="5">
    <source>
        <dbReference type="PROSITE" id="PS50977"/>
    </source>
</evidence>
<organism evidence="6">
    <name type="scientific">Shewanella frigidimarina</name>
    <dbReference type="NCBI Taxonomy" id="56812"/>
    <lineage>
        <taxon>Bacteria</taxon>
        <taxon>Pseudomonadati</taxon>
        <taxon>Pseudomonadota</taxon>
        <taxon>Gammaproteobacteria</taxon>
        <taxon>Alteromonadales</taxon>
        <taxon>Shewanellaceae</taxon>
        <taxon>Shewanella</taxon>
    </lineage>
</organism>
<reference evidence="6 7" key="1">
    <citation type="submission" date="2016-01" db="EMBL/GenBank/DDBJ databases">
        <title>Draft genome of the antarctic isolate Shewanella frigidimarina Ag06-30.</title>
        <authorList>
            <person name="Parmeciano Di Noto G."/>
            <person name="Vazquez S."/>
            <person name="Mac Cormack W."/>
            <person name="Iriarte A."/>
            <person name="Quiroga C."/>
        </authorList>
    </citation>
    <scope>NUCLEOTIDE SEQUENCE [LARGE SCALE GENOMIC DNA]</scope>
    <source>
        <strain evidence="6 7">Ag06-30</strain>
    </source>
</reference>
<dbReference type="EMBL" id="LRDC01000040">
    <property type="protein sequence ID" value="KVX00611.1"/>
    <property type="molecule type" value="Genomic_DNA"/>
</dbReference>
<evidence type="ECO:0000256" key="2">
    <source>
        <dbReference type="ARBA" id="ARBA00023125"/>
    </source>
</evidence>
<feature type="domain" description="HTH tetR-type" evidence="5">
    <location>
        <begin position="13"/>
        <end position="73"/>
    </location>
</feature>
<dbReference type="Gene3D" id="1.10.10.60">
    <property type="entry name" value="Homeodomain-like"/>
    <property type="match status" value="1"/>
</dbReference>
<evidence type="ECO:0000313" key="7">
    <source>
        <dbReference type="Proteomes" id="UP000055702"/>
    </source>
</evidence>
<dbReference type="Gene3D" id="1.10.357.10">
    <property type="entry name" value="Tetracycline Repressor, domain 2"/>
    <property type="match status" value="1"/>
</dbReference>
<dbReference type="RefSeq" id="WP_059746928.1">
    <property type="nucleotide sequence ID" value="NZ_LRDC01000040.1"/>
</dbReference>
<dbReference type="GO" id="GO:0003700">
    <property type="term" value="F:DNA-binding transcription factor activity"/>
    <property type="evidence" value="ECO:0007669"/>
    <property type="project" value="TreeGrafter"/>
</dbReference>
<comment type="caution">
    <text evidence="6">The sequence shown here is derived from an EMBL/GenBank/DDBJ whole genome shotgun (WGS) entry which is preliminary data.</text>
</comment>
<dbReference type="PROSITE" id="PS01081">
    <property type="entry name" value="HTH_TETR_1"/>
    <property type="match status" value="1"/>
</dbReference>
<evidence type="ECO:0000256" key="3">
    <source>
        <dbReference type="ARBA" id="ARBA00023163"/>
    </source>
</evidence>
<dbReference type="PANTHER" id="PTHR30055:SF224">
    <property type="entry name" value="TRANSCRIPTIONAL REGULATOR TETR FAMILY"/>
    <property type="match status" value="1"/>
</dbReference>
<keyword evidence="2 4" id="KW-0238">DNA-binding</keyword>
<dbReference type="GO" id="GO:0000976">
    <property type="term" value="F:transcription cis-regulatory region binding"/>
    <property type="evidence" value="ECO:0007669"/>
    <property type="project" value="TreeGrafter"/>
</dbReference>
<dbReference type="PROSITE" id="PS50977">
    <property type="entry name" value="HTH_TETR_2"/>
    <property type="match status" value="1"/>
</dbReference>
<dbReference type="Pfam" id="PF14246">
    <property type="entry name" value="TetR_C_7"/>
    <property type="match status" value="1"/>
</dbReference>
<dbReference type="InterPro" id="IPR050109">
    <property type="entry name" value="HTH-type_TetR-like_transc_reg"/>
</dbReference>
<dbReference type="Proteomes" id="UP000055702">
    <property type="component" value="Unassembled WGS sequence"/>
</dbReference>
<dbReference type="InterPro" id="IPR039536">
    <property type="entry name" value="TetR_C_Proteobacteria"/>
</dbReference>
<dbReference type="PANTHER" id="PTHR30055">
    <property type="entry name" value="HTH-TYPE TRANSCRIPTIONAL REGULATOR RUTR"/>
    <property type="match status" value="1"/>
</dbReference>
<accession>A0A106BXV9</accession>
<dbReference type="AlphaFoldDB" id="A0A106BXV9"/>
<dbReference type="FunFam" id="1.10.10.60:FF:000141">
    <property type="entry name" value="TetR family transcriptional regulator"/>
    <property type="match status" value="1"/>
</dbReference>
<dbReference type="InterPro" id="IPR001647">
    <property type="entry name" value="HTH_TetR"/>
</dbReference>
<dbReference type="Pfam" id="PF00440">
    <property type="entry name" value="TetR_N"/>
    <property type="match status" value="1"/>
</dbReference>
<feature type="DNA-binding region" description="H-T-H motif" evidence="4">
    <location>
        <begin position="36"/>
        <end position="55"/>
    </location>
</feature>
<protein>
    <submittedName>
        <fullName evidence="6">TetR family transcriptional regulator</fullName>
    </submittedName>
</protein>
<dbReference type="SUPFAM" id="SSF46689">
    <property type="entry name" value="Homeodomain-like"/>
    <property type="match status" value="1"/>
</dbReference>
<gene>
    <name evidence="6" type="ORF">AWJ07_07615</name>
</gene>
<evidence type="ECO:0000256" key="1">
    <source>
        <dbReference type="ARBA" id="ARBA00023015"/>
    </source>
</evidence>
<name>A0A106BXV9_SHEFR</name>
<sequence>MKPMNTEKQTRSQIKRAAIIEAARTTFKELGVAATSMDKLAEVAGVSKRTVYNHFATKEALVMTLMTDLWQQALSQPSVVYNSHQSLAAQLQQLVRFDMDYIQSEEHIEVSRMVIGHLFYTTEMQEELQKVIKEETAILRWIKAATLDGRLTVTNVEQAQTEVQSLIKGQCFWPLIFQVEEPLNDQQKDDIAASIVTMFLCRYQA</sequence>
<dbReference type="InterPro" id="IPR009057">
    <property type="entry name" value="Homeodomain-like_sf"/>
</dbReference>
<proteinExistence type="predicted"/>
<dbReference type="InterPro" id="IPR023772">
    <property type="entry name" value="DNA-bd_HTH_TetR-type_CS"/>
</dbReference>
<keyword evidence="3" id="KW-0804">Transcription</keyword>
<dbReference type="PRINTS" id="PR00455">
    <property type="entry name" value="HTHTETR"/>
</dbReference>